<evidence type="ECO:0000256" key="1">
    <source>
        <dbReference type="SAM" id="MobiDB-lite"/>
    </source>
</evidence>
<feature type="transmembrane region" description="Helical" evidence="2">
    <location>
        <begin position="123"/>
        <end position="148"/>
    </location>
</feature>
<keyword evidence="4" id="KW-1185">Reference proteome</keyword>
<evidence type="ECO:0000313" key="4">
    <source>
        <dbReference type="Proteomes" id="UP000317638"/>
    </source>
</evidence>
<evidence type="ECO:0008006" key="5">
    <source>
        <dbReference type="Google" id="ProtNLM"/>
    </source>
</evidence>
<gene>
    <name evidence="3" type="ORF">FOJ82_12865</name>
</gene>
<dbReference type="RefSeq" id="WP_143938884.1">
    <property type="nucleotide sequence ID" value="NZ_VKKG01000005.1"/>
</dbReference>
<reference evidence="3 4" key="1">
    <citation type="submission" date="2019-07" db="EMBL/GenBank/DDBJ databases">
        <authorList>
            <person name="Zhou L.-Y."/>
        </authorList>
    </citation>
    <scope>NUCLEOTIDE SEQUENCE [LARGE SCALE GENOMIC DNA]</scope>
    <source>
        <strain evidence="3 4">YIM 101269</strain>
    </source>
</reference>
<dbReference type="OrthoDB" id="3225559at2"/>
<dbReference type="EMBL" id="VKKG01000005">
    <property type="protein sequence ID" value="TRY17420.1"/>
    <property type="molecule type" value="Genomic_DNA"/>
</dbReference>
<comment type="caution">
    <text evidence="3">The sequence shown here is derived from an EMBL/GenBank/DDBJ whole genome shotgun (WGS) entry which is preliminary data.</text>
</comment>
<evidence type="ECO:0000256" key="2">
    <source>
        <dbReference type="SAM" id="Phobius"/>
    </source>
</evidence>
<feature type="transmembrane region" description="Helical" evidence="2">
    <location>
        <begin position="312"/>
        <end position="334"/>
    </location>
</feature>
<feature type="transmembrane region" description="Helical" evidence="2">
    <location>
        <begin position="289"/>
        <end position="306"/>
    </location>
</feature>
<keyword evidence="2" id="KW-0472">Membrane</keyword>
<feature type="transmembrane region" description="Helical" evidence="2">
    <location>
        <begin position="155"/>
        <end position="173"/>
    </location>
</feature>
<accession>A0A553JYA3</accession>
<keyword evidence="2" id="KW-0812">Transmembrane</keyword>
<sequence>MTLPVARDSRRENLSLLLGGIGMLIGGLVGIFVLGPESRLFGRGSVGEVAAATALPVSALAFGFAMNFVMARVRPWLRQLPKFRQVYSILGLALVHGALATLVTVGLFSVFNEAFRGVLLDNWVGAFMVGVVCGISAYATAASATALTTESLSQLVAVFLVVGALASALNASNELWWQVHFSALGATLDASGIVFNFTLILTGVVLITLADFLTHDLRTWAERVGERRWKVGAIRLSLIAMGLCLAGIGSFPVTFSRFGHNFFTYSLMYVFAATLVAVPILFRRLPGGFIGVTVVTIVLTVTFVYLRNGIDYLNVTAFEIVAVALVFVWLLLFVRTVSAALVDQPRPRPAAVRESVSSAERAALDRSGEPARDG</sequence>
<feature type="transmembrane region" description="Helical" evidence="2">
    <location>
        <begin position="89"/>
        <end position="111"/>
    </location>
</feature>
<feature type="transmembrane region" description="Helical" evidence="2">
    <location>
        <begin position="234"/>
        <end position="256"/>
    </location>
</feature>
<dbReference type="Proteomes" id="UP000317638">
    <property type="component" value="Unassembled WGS sequence"/>
</dbReference>
<name>A0A553JYA3_9ACTN</name>
<feature type="compositionally biased region" description="Basic and acidic residues" evidence="1">
    <location>
        <begin position="362"/>
        <end position="374"/>
    </location>
</feature>
<proteinExistence type="predicted"/>
<organism evidence="3 4">
    <name type="scientific">Tessaracoccus rhinocerotis</name>
    <dbReference type="NCBI Taxonomy" id="1689449"/>
    <lineage>
        <taxon>Bacteria</taxon>
        <taxon>Bacillati</taxon>
        <taxon>Actinomycetota</taxon>
        <taxon>Actinomycetes</taxon>
        <taxon>Propionibacteriales</taxon>
        <taxon>Propionibacteriaceae</taxon>
        <taxon>Tessaracoccus</taxon>
    </lineage>
</organism>
<evidence type="ECO:0000313" key="3">
    <source>
        <dbReference type="EMBL" id="TRY17420.1"/>
    </source>
</evidence>
<feature type="transmembrane region" description="Helical" evidence="2">
    <location>
        <begin position="193"/>
        <end position="213"/>
    </location>
</feature>
<dbReference type="AlphaFoldDB" id="A0A553JYA3"/>
<protein>
    <recommendedName>
        <fullName evidence="5">DUF998 domain-containing protein</fullName>
    </recommendedName>
</protein>
<feature type="transmembrane region" description="Helical" evidence="2">
    <location>
        <begin position="49"/>
        <end position="69"/>
    </location>
</feature>
<feature type="transmembrane region" description="Helical" evidence="2">
    <location>
        <begin position="14"/>
        <end position="34"/>
    </location>
</feature>
<feature type="transmembrane region" description="Helical" evidence="2">
    <location>
        <begin position="262"/>
        <end position="282"/>
    </location>
</feature>
<feature type="region of interest" description="Disordered" evidence="1">
    <location>
        <begin position="352"/>
        <end position="374"/>
    </location>
</feature>
<keyword evidence="2" id="KW-1133">Transmembrane helix</keyword>